<comment type="subcellular location">
    <subcellularLocation>
        <location evidence="2">Cytoplasm</location>
    </subcellularLocation>
</comment>
<dbReference type="Proteomes" id="UP000713904">
    <property type="component" value="Unassembled WGS sequence"/>
</dbReference>
<dbReference type="PANTHER" id="PTHR30135">
    <property type="entry name" value="UNCHARACTERIZED PROTEIN YVCK-RELATED"/>
    <property type="match status" value="1"/>
</dbReference>
<name>A0ABR6TJ87_9FIRM</name>
<accession>A0ABR6TJ87</accession>
<gene>
    <name evidence="4" type="ORF">HLB29_02180</name>
</gene>
<dbReference type="SUPFAM" id="SSF142338">
    <property type="entry name" value="CofD-like"/>
    <property type="match status" value="1"/>
</dbReference>
<reference evidence="4 5" key="1">
    <citation type="submission" date="2020-05" db="EMBL/GenBank/DDBJ databases">
        <title>Draft genome of xy-202 and genomic insight in genome of the genus Peptostreptococcus.</title>
        <authorList>
            <person name="Zhang Z."/>
        </authorList>
    </citation>
    <scope>NUCLEOTIDE SEQUENCE [LARGE SCALE GENOMIC DNA]</scope>
    <source>
        <strain evidence="4 5">DSM 27025</strain>
    </source>
</reference>
<dbReference type="PANTHER" id="PTHR30135:SF3">
    <property type="entry name" value="GLUCONEOGENESIS FACTOR-RELATED"/>
    <property type="match status" value="1"/>
</dbReference>
<dbReference type="InterPro" id="IPR002882">
    <property type="entry name" value="CofD"/>
</dbReference>
<keyword evidence="1 2" id="KW-0963">Cytoplasm</keyword>
<proteinExistence type="inferred from homology"/>
<evidence type="ECO:0000313" key="4">
    <source>
        <dbReference type="EMBL" id="MBC2575490.1"/>
    </source>
</evidence>
<keyword evidence="5" id="KW-1185">Reference proteome</keyword>
<evidence type="ECO:0000313" key="5">
    <source>
        <dbReference type="Proteomes" id="UP000713904"/>
    </source>
</evidence>
<protein>
    <recommendedName>
        <fullName evidence="2">Putative gluconeogenesis factor</fullName>
    </recommendedName>
</protein>
<dbReference type="Pfam" id="PF01933">
    <property type="entry name" value="CofD"/>
    <property type="match status" value="1"/>
</dbReference>
<comment type="similarity">
    <text evidence="2">Belongs to the gluconeogenesis factor family.</text>
</comment>
<keyword evidence="3" id="KW-0812">Transmembrane</keyword>
<dbReference type="InterPro" id="IPR010119">
    <property type="entry name" value="Gluconeogen_factor"/>
</dbReference>
<comment type="function">
    <text evidence="2">Required for morphogenesis under gluconeogenic growth conditions.</text>
</comment>
<keyword evidence="3" id="KW-0472">Membrane</keyword>
<evidence type="ECO:0000256" key="3">
    <source>
        <dbReference type="SAM" id="Phobius"/>
    </source>
</evidence>
<dbReference type="EMBL" id="JABGBW010000001">
    <property type="protein sequence ID" value="MBC2575490.1"/>
    <property type="molecule type" value="Genomic_DNA"/>
</dbReference>
<dbReference type="HAMAP" id="MF_00973">
    <property type="entry name" value="Gluconeogen_factor"/>
    <property type="match status" value="1"/>
</dbReference>
<keyword evidence="3" id="KW-1133">Transmembrane helix</keyword>
<evidence type="ECO:0000256" key="2">
    <source>
        <dbReference type="HAMAP-Rule" id="MF_00973"/>
    </source>
</evidence>
<sequence length="383" mass="41991">MQIQLSKLEIILSVLALLGMIAFIVAIIVIYKLISLYKKSLVQSQNNTTRFQHADFEPNVVVIGGGTGQSISLRGLKHVTKNITAVVTVADDGGGSGALREDLGMLPPGDIRNCLLALANIEPTMNEVMQYRFPEGALKGQSFGNLFIAAMTGLYDNFETAVYKMSQIFAITGRVLPVTMDDINLVAELENGDVVIGESHIPKVSKKMNSPIKRLYLDKNDARPLDEVIQSIKNADAIVIGPGSLYTSILPNLLVDGIIDALSASKAPKIYVCNIMTQPGETDGKNVLEHVNVLVEHAGINFIDYVISNNEELPVGVFERYAKDGAKLVLLDDEQKHTLNMMGITYLEQKLIEIKNGYIRHDSELVANAVMKIAIKHNYKNNI</sequence>
<dbReference type="RefSeq" id="WP_185623515.1">
    <property type="nucleotide sequence ID" value="NZ_JABGBW010000001.1"/>
</dbReference>
<comment type="caution">
    <text evidence="4">The sequence shown here is derived from an EMBL/GenBank/DDBJ whole genome shotgun (WGS) entry which is preliminary data.</text>
</comment>
<dbReference type="NCBIfam" id="TIGR01826">
    <property type="entry name" value="CofD_related"/>
    <property type="match status" value="1"/>
</dbReference>
<organism evidence="4 5">
    <name type="scientific">Peptostreptococcus canis</name>
    <dbReference type="NCBI Taxonomy" id="1159213"/>
    <lineage>
        <taxon>Bacteria</taxon>
        <taxon>Bacillati</taxon>
        <taxon>Bacillota</taxon>
        <taxon>Clostridia</taxon>
        <taxon>Peptostreptococcales</taxon>
        <taxon>Peptostreptococcaceae</taxon>
        <taxon>Peptostreptococcus</taxon>
    </lineage>
</organism>
<dbReference type="InterPro" id="IPR038136">
    <property type="entry name" value="CofD-like_dom_sf"/>
</dbReference>
<evidence type="ECO:0000256" key="1">
    <source>
        <dbReference type="ARBA" id="ARBA00022490"/>
    </source>
</evidence>
<feature type="transmembrane region" description="Helical" evidence="3">
    <location>
        <begin position="12"/>
        <end position="34"/>
    </location>
</feature>
<dbReference type="Gene3D" id="3.40.50.10680">
    <property type="entry name" value="CofD-like domains"/>
    <property type="match status" value="1"/>
</dbReference>
<dbReference type="CDD" id="cd07187">
    <property type="entry name" value="YvcK_like"/>
    <property type="match status" value="1"/>
</dbReference>